<sequence length="201" mass="21643">DYFRLCDIDGGGSNAAVAIHEWFERQQDDEITARRAGWSLGLATAGYTVLHADTAGITAYDTGSQKPVLGIWRASETTVLDKAGNSITVVARTASKPGTYIVPSVDSATDRDAIFECVTAGTTDSTEPTWPDAIGEQVVDNSMTWERVDVSLERGGYQGVCISATIQDNTHEYYYLALQADQSVDHGDVDGWTDGIDPNAN</sequence>
<dbReference type="AlphaFoldDB" id="X0Z834"/>
<evidence type="ECO:0000313" key="1">
    <source>
        <dbReference type="EMBL" id="GAG54527.1"/>
    </source>
</evidence>
<feature type="non-terminal residue" evidence="1">
    <location>
        <position position="1"/>
    </location>
</feature>
<comment type="caution">
    <text evidence="1">The sequence shown here is derived from an EMBL/GenBank/DDBJ whole genome shotgun (WGS) entry which is preliminary data.</text>
</comment>
<reference evidence="1" key="1">
    <citation type="journal article" date="2014" name="Front. Microbiol.">
        <title>High frequency of phylogenetically diverse reductive dehalogenase-homologous genes in deep subseafloor sedimentary metagenomes.</title>
        <authorList>
            <person name="Kawai M."/>
            <person name="Futagami T."/>
            <person name="Toyoda A."/>
            <person name="Takaki Y."/>
            <person name="Nishi S."/>
            <person name="Hori S."/>
            <person name="Arai W."/>
            <person name="Tsubouchi T."/>
            <person name="Morono Y."/>
            <person name="Uchiyama I."/>
            <person name="Ito T."/>
            <person name="Fujiyama A."/>
            <person name="Inagaki F."/>
            <person name="Takami H."/>
        </authorList>
    </citation>
    <scope>NUCLEOTIDE SEQUENCE</scope>
    <source>
        <strain evidence="1">Expedition CK06-06</strain>
    </source>
</reference>
<protein>
    <submittedName>
        <fullName evidence="1">Uncharacterized protein</fullName>
    </submittedName>
</protein>
<proteinExistence type="predicted"/>
<gene>
    <name evidence="1" type="ORF">S01H4_19084</name>
</gene>
<accession>X0Z834</accession>
<dbReference type="EMBL" id="BART01008491">
    <property type="protein sequence ID" value="GAG54527.1"/>
    <property type="molecule type" value="Genomic_DNA"/>
</dbReference>
<organism evidence="1">
    <name type="scientific">marine sediment metagenome</name>
    <dbReference type="NCBI Taxonomy" id="412755"/>
    <lineage>
        <taxon>unclassified sequences</taxon>
        <taxon>metagenomes</taxon>
        <taxon>ecological metagenomes</taxon>
    </lineage>
</organism>
<name>X0Z834_9ZZZZ</name>